<dbReference type="GO" id="GO:0046872">
    <property type="term" value="F:metal ion binding"/>
    <property type="evidence" value="ECO:0007669"/>
    <property type="project" value="InterPro"/>
</dbReference>
<comment type="similarity">
    <text evidence="1">Belongs to the peptidase M16 family.</text>
</comment>
<reference evidence="4 5" key="1">
    <citation type="submission" date="2019-09" db="EMBL/GenBank/DDBJ databases">
        <title>Genomes of family Cryomorphaceae.</title>
        <authorList>
            <person name="Bowman J.P."/>
        </authorList>
    </citation>
    <scope>NUCLEOTIDE SEQUENCE [LARGE SCALE GENOMIC DNA]</scope>
    <source>
        <strain evidence="4 5">LMG 25704</strain>
    </source>
</reference>
<sequence length="683" mass="75363">MKRILLSLFTAVVAIPAMAQLDRSVRPEPGPAREPEIAEFEEFELDNGIQLIVVENHKLPRVSMQVSLDIDPIYEGDKAGMISLTGDLLSEGTVNRTKEQLDEEVDFMGARLSTYSSGAFVSGLSKYDESLMGILSDVIMNPRFSEEAFEKLKQQNLSGLKANANDPGALMSDLWSGRIYGLDHAYGEILTEEKVENITLEDCKNYYNTYFKPNIAYIVIVGDIDPDDAEEMVEKYFGDWEMGEVPTHDVSVPEVPAATYVALLDRPASVQSEIRIGNRVVLPVGSEDLEAVRLANMILGGGSLGRLYLNIREDKSFTYGAYSSIGTNEHVSTFVASGAVRNEVTDSAIVEFLYEINRIRTELVSEKELQDAKNYLAGSFGRSLESAQTVANFGLNIKRYGLDEDYYNDYLQRLDAVTAEDVRAAAQKYFLAENLTIAIVGKASEIAPTLDKFGEVQRFDRFGMPAAATVAVPEGMTADDVMEKFYESIGGMEAVKAVENYTVTAEASIQGMTITLTETWMAPDMYKQESMSPMGGQELIVNGDDVRVMSGGQEVPITPEQAEESKADASIFEFEDHSAVKKVLQPNLVEVNGQQAYAVEFHDGDDVTTHYFSAETGYRIRSSSLAMDQTGQEVVRDVDYSNFTSVNGITMPQSIMAPLGPMVVEFKVTNMEINSENIDASMF</sequence>
<dbReference type="OrthoDB" id="9811314at2"/>
<dbReference type="PANTHER" id="PTHR11851">
    <property type="entry name" value="METALLOPROTEASE"/>
    <property type="match status" value="1"/>
</dbReference>
<dbReference type="SUPFAM" id="SSF63411">
    <property type="entry name" value="LuxS/MPP-like metallohydrolase"/>
    <property type="match status" value="2"/>
</dbReference>
<dbReference type="EMBL" id="WBVO01000004">
    <property type="protein sequence ID" value="KAB2810347.1"/>
    <property type="molecule type" value="Genomic_DNA"/>
</dbReference>
<protein>
    <submittedName>
        <fullName evidence="4">Insulinase family protein</fullName>
    </submittedName>
</protein>
<dbReference type="Pfam" id="PF05193">
    <property type="entry name" value="Peptidase_M16_C"/>
    <property type="match status" value="1"/>
</dbReference>
<accession>A0A6N6RHV5</accession>
<organism evidence="4 5">
    <name type="scientific">Phaeocystidibacter luteus</name>
    <dbReference type="NCBI Taxonomy" id="911197"/>
    <lineage>
        <taxon>Bacteria</taxon>
        <taxon>Pseudomonadati</taxon>
        <taxon>Bacteroidota</taxon>
        <taxon>Flavobacteriia</taxon>
        <taxon>Flavobacteriales</taxon>
        <taxon>Phaeocystidibacteraceae</taxon>
        <taxon>Phaeocystidibacter</taxon>
    </lineage>
</organism>
<evidence type="ECO:0000313" key="4">
    <source>
        <dbReference type="EMBL" id="KAB2810347.1"/>
    </source>
</evidence>
<evidence type="ECO:0000256" key="2">
    <source>
        <dbReference type="SAM" id="SignalP"/>
    </source>
</evidence>
<evidence type="ECO:0000259" key="3">
    <source>
        <dbReference type="Pfam" id="PF05193"/>
    </source>
</evidence>
<dbReference type="Proteomes" id="UP000468650">
    <property type="component" value="Unassembled WGS sequence"/>
</dbReference>
<evidence type="ECO:0000256" key="1">
    <source>
        <dbReference type="ARBA" id="ARBA00007261"/>
    </source>
</evidence>
<dbReference type="RefSeq" id="WP_151667136.1">
    <property type="nucleotide sequence ID" value="NZ_WBVO01000004.1"/>
</dbReference>
<keyword evidence="2" id="KW-0732">Signal</keyword>
<feature type="signal peptide" evidence="2">
    <location>
        <begin position="1"/>
        <end position="19"/>
    </location>
</feature>
<feature type="domain" description="Peptidase M16 C-terminal" evidence="3">
    <location>
        <begin position="197"/>
        <end position="375"/>
    </location>
</feature>
<keyword evidence="5" id="KW-1185">Reference proteome</keyword>
<gene>
    <name evidence="4" type="ORF">F8C67_07100</name>
</gene>
<feature type="chain" id="PRO_5026738665" evidence="2">
    <location>
        <begin position="20"/>
        <end position="683"/>
    </location>
</feature>
<dbReference type="AlphaFoldDB" id="A0A6N6RHV5"/>
<evidence type="ECO:0000313" key="5">
    <source>
        <dbReference type="Proteomes" id="UP000468650"/>
    </source>
</evidence>
<dbReference type="PANTHER" id="PTHR11851:SF49">
    <property type="entry name" value="MITOCHONDRIAL-PROCESSING PEPTIDASE SUBUNIT ALPHA"/>
    <property type="match status" value="1"/>
</dbReference>
<dbReference type="InterPro" id="IPR007863">
    <property type="entry name" value="Peptidase_M16_C"/>
</dbReference>
<comment type="caution">
    <text evidence="4">The sequence shown here is derived from an EMBL/GenBank/DDBJ whole genome shotgun (WGS) entry which is preliminary data.</text>
</comment>
<dbReference type="Gene3D" id="3.30.830.10">
    <property type="entry name" value="Metalloenzyme, LuxS/M16 peptidase-like"/>
    <property type="match status" value="2"/>
</dbReference>
<dbReference type="InterPro" id="IPR050361">
    <property type="entry name" value="MPP/UQCRC_Complex"/>
</dbReference>
<dbReference type="InterPro" id="IPR011249">
    <property type="entry name" value="Metalloenz_LuxS/M16"/>
</dbReference>
<proteinExistence type="inferred from homology"/>
<name>A0A6N6RHV5_9FLAO</name>